<organism evidence="2 3">
    <name type="scientific">Saitozyma podzolica</name>
    <dbReference type="NCBI Taxonomy" id="1890683"/>
    <lineage>
        <taxon>Eukaryota</taxon>
        <taxon>Fungi</taxon>
        <taxon>Dikarya</taxon>
        <taxon>Basidiomycota</taxon>
        <taxon>Agaricomycotina</taxon>
        <taxon>Tremellomycetes</taxon>
        <taxon>Tremellales</taxon>
        <taxon>Trimorphomycetaceae</taxon>
        <taxon>Saitozyma</taxon>
    </lineage>
</organism>
<proteinExistence type="predicted"/>
<protein>
    <recommendedName>
        <fullName evidence="1">Nascent polypeptide-associated complex subunit alpha-like UBA domain-containing protein</fullName>
    </recommendedName>
</protein>
<evidence type="ECO:0000313" key="3">
    <source>
        <dbReference type="Proteomes" id="UP000279259"/>
    </source>
</evidence>
<accession>A0A427Y3H1</accession>
<keyword evidence="3" id="KW-1185">Reference proteome</keyword>
<dbReference type="InterPro" id="IPR044034">
    <property type="entry name" value="NAC-like_UBA"/>
</dbReference>
<dbReference type="Proteomes" id="UP000279259">
    <property type="component" value="Unassembled WGS sequence"/>
</dbReference>
<dbReference type="OrthoDB" id="285219at2759"/>
<gene>
    <name evidence="2" type="ORF">EHS25_003754</name>
</gene>
<name>A0A427Y3H1_9TREE</name>
<dbReference type="AlphaFoldDB" id="A0A427Y3H1"/>
<comment type="caution">
    <text evidence="2">The sequence shown here is derived from an EMBL/GenBank/DDBJ whole genome shotgun (WGS) entry which is preliminary data.</text>
</comment>
<sequence length="141" mass="15328">MSAVASSSSGRVPQGEVIMDFADGGSYIKRETALGRCDVSLHALLTFPDKLENSVLELEKRRITKDEGAKAEKAMKALDIKPVESVKSEDVDFVVSQLGCSKEVAEKALREEKGDLVKTLIKLVQPRPRARSVDGGAELKK</sequence>
<dbReference type="CDD" id="cd14278">
    <property type="entry name" value="UBA_NAC_like"/>
    <property type="match status" value="1"/>
</dbReference>
<dbReference type="EMBL" id="RSCD01000019">
    <property type="protein sequence ID" value="RSH85615.1"/>
    <property type="molecule type" value="Genomic_DNA"/>
</dbReference>
<dbReference type="Gene3D" id="1.10.8.10">
    <property type="entry name" value="DNA helicase RuvA subunit, C-terminal domain"/>
    <property type="match status" value="1"/>
</dbReference>
<reference evidence="2 3" key="1">
    <citation type="submission" date="2018-11" db="EMBL/GenBank/DDBJ databases">
        <title>Genome sequence of Saitozyma podzolica DSM 27192.</title>
        <authorList>
            <person name="Aliyu H."/>
            <person name="Gorte O."/>
            <person name="Ochsenreither K."/>
        </authorList>
    </citation>
    <scope>NUCLEOTIDE SEQUENCE [LARGE SCALE GENOMIC DNA]</scope>
    <source>
        <strain evidence="2 3">DSM 27192</strain>
    </source>
</reference>
<evidence type="ECO:0000259" key="1">
    <source>
        <dbReference type="Pfam" id="PF19026"/>
    </source>
</evidence>
<feature type="domain" description="Nascent polypeptide-associated complex subunit alpha-like UBA" evidence="1">
    <location>
        <begin position="85"/>
        <end position="124"/>
    </location>
</feature>
<dbReference type="Pfam" id="PF19026">
    <property type="entry name" value="UBA_HYPK"/>
    <property type="match status" value="1"/>
</dbReference>
<evidence type="ECO:0000313" key="2">
    <source>
        <dbReference type="EMBL" id="RSH85615.1"/>
    </source>
</evidence>